<proteinExistence type="inferred from homology"/>
<evidence type="ECO:0000256" key="4">
    <source>
        <dbReference type="ARBA" id="ARBA00022692"/>
    </source>
</evidence>
<evidence type="ECO:0000256" key="9">
    <source>
        <dbReference type="ARBA" id="ARBA00023136"/>
    </source>
</evidence>
<evidence type="ECO:0000256" key="8">
    <source>
        <dbReference type="ARBA" id="ARBA00023054"/>
    </source>
</evidence>
<dbReference type="GO" id="GO:0000139">
    <property type="term" value="C:Golgi membrane"/>
    <property type="evidence" value="ECO:0007669"/>
    <property type="project" value="UniProtKB-SubCell"/>
</dbReference>
<evidence type="ECO:0000256" key="5">
    <source>
        <dbReference type="ARBA" id="ARBA00022927"/>
    </source>
</evidence>
<dbReference type="GO" id="GO:0000149">
    <property type="term" value="F:SNARE binding"/>
    <property type="evidence" value="ECO:0007669"/>
    <property type="project" value="TreeGrafter"/>
</dbReference>
<dbReference type="GO" id="GO:0048278">
    <property type="term" value="P:vesicle docking"/>
    <property type="evidence" value="ECO:0007669"/>
    <property type="project" value="TreeGrafter"/>
</dbReference>
<reference evidence="11" key="1">
    <citation type="submission" date="2015-11" db="EMBL/GenBank/DDBJ databases">
        <title>De novo transcriptome assembly of four potential Pierce s Disease insect vectors from Arizona vineyards.</title>
        <authorList>
            <person name="Tassone E.E."/>
        </authorList>
    </citation>
    <scope>NUCLEOTIDE SEQUENCE</scope>
</reference>
<keyword evidence="5" id="KW-0653">Protein transport</keyword>
<keyword evidence="7" id="KW-0333">Golgi apparatus</keyword>
<sequence>SNQLHRPHFDDSLNKSDKSKISRLRRETAALFNKAHGLIQSIRRFGDEAAIETDRILLRNIFRSLAKSLQDRSVDYRSVHSDYLNELSNREKRSKFDFEDVLMKPTEQFRYSHFEPETNLNTSDQLLVLEDGTKEAAERDREISKVLKSVEELHEIFNEFSFYVNEQGSILDRIDYNIEQSEGQVFQSFKQLQKANRYRTRRRKCY</sequence>
<gene>
    <name evidence="11" type="ORF">g.45424</name>
</gene>
<dbReference type="Gene3D" id="1.20.58.70">
    <property type="match status" value="1"/>
</dbReference>
<dbReference type="InterPro" id="IPR006012">
    <property type="entry name" value="Syntaxin/epimorphin_CS"/>
</dbReference>
<organism evidence="11">
    <name type="scientific">Cuerna arida</name>
    <dbReference type="NCBI Taxonomy" id="1464854"/>
    <lineage>
        <taxon>Eukaryota</taxon>
        <taxon>Metazoa</taxon>
        <taxon>Ecdysozoa</taxon>
        <taxon>Arthropoda</taxon>
        <taxon>Hexapoda</taxon>
        <taxon>Insecta</taxon>
        <taxon>Pterygota</taxon>
        <taxon>Neoptera</taxon>
        <taxon>Paraneoptera</taxon>
        <taxon>Hemiptera</taxon>
        <taxon>Auchenorrhyncha</taxon>
        <taxon>Membracoidea</taxon>
        <taxon>Cicadellidae</taxon>
        <taxon>Cicadellinae</taxon>
        <taxon>Proconiini</taxon>
        <taxon>Cuerna</taxon>
    </lineage>
</organism>
<keyword evidence="8" id="KW-0175">Coiled coil</keyword>
<dbReference type="GO" id="GO:0005484">
    <property type="term" value="F:SNAP receptor activity"/>
    <property type="evidence" value="ECO:0007669"/>
    <property type="project" value="InterPro"/>
</dbReference>
<evidence type="ECO:0000256" key="3">
    <source>
        <dbReference type="ARBA" id="ARBA00022448"/>
    </source>
</evidence>
<dbReference type="InterPro" id="IPR000727">
    <property type="entry name" value="T_SNARE_dom"/>
</dbReference>
<feature type="domain" description="T-SNARE coiled-coil homology" evidence="10">
    <location>
        <begin position="133"/>
        <end position="195"/>
    </location>
</feature>
<dbReference type="SUPFAM" id="SSF47661">
    <property type="entry name" value="t-snare proteins"/>
    <property type="match status" value="1"/>
</dbReference>
<dbReference type="InterPro" id="IPR010989">
    <property type="entry name" value="SNARE"/>
</dbReference>
<keyword evidence="6" id="KW-1133">Transmembrane helix</keyword>
<protein>
    <recommendedName>
        <fullName evidence="10">t-SNARE coiled-coil homology domain-containing protein</fullName>
    </recommendedName>
</protein>
<evidence type="ECO:0000256" key="2">
    <source>
        <dbReference type="ARBA" id="ARBA00009063"/>
    </source>
</evidence>
<dbReference type="Pfam" id="PF05739">
    <property type="entry name" value="SNARE"/>
    <property type="match status" value="1"/>
</dbReference>
<dbReference type="InterPro" id="IPR045242">
    <property type="entry name" value="Syntaxin"/>
</dbReference>
<dbReference type="GO" id="GO:0006886">
    <property type="term" value="P:intracellular protein transport"/>
    <property type="evidence" value="ECO:0007669"/>
    <property type="project" value="InterPro"/>
</dbReference>
<dbReference type="PROSITE" id="PS00914">
    <property type="entry name" value="SYNTAXIN"/>
    <property type="match status" value="1"/>
</dbReference>
<comment type="similarity">
    <text evidence="2">Belongs to the syntaxin family.</text>
</comment>
<feature type="non-terminal residue" evidence="11">
    <location>
        <position position="206"/>
    </location>
</feature>
<accession>A0A1B6GXE5</accession>
<dbReference type="GO" id="GO:0031201">
    <property type="term" value="C:SNARE complex"/>
    <property type="evidence" value="ECO:0007669"/>
    <property type="project" value="TreeGrafter"/>
</dbReference>
<dbReference type="PANTHER" id="PTHR19957">
    <property type="entry name" value="SYNTAXIN"/>
    <property type="match status" value="1"/>
</dbReference>
<dbReference type="GO" id="GO:0006906">
    <property type="term" value="P:vesicle fusion"/>
    <property type="evidence" value="ECO:0007669"/>
    <property type="project" value="TreeGrafter"/>
</dbReference>
<dbReference type="AlphaFoldDB" id="A0A1B6GXE5"/>
<evidence type="ECO:0000256" key="1">
    <source>
        <dbReference type="ARBA" id="ARBA00004409"/>
    </source>
</evidence>
<dbReference type="SMART" id="SM00397">
    <property type="entry name" value="t_SNARE"/>
    <property type="match status" value="1"/>
</dbReference>
<name>A0A1B6GXE5_9HEMI</name>
<evidence type="ECO:0000313" key="11">
    <source>
        <dbReference type="EMBL" id="JAS67100.1"/>
    </source>
</evidence>
<feature type="non-terminal residue" evidence="11">
    <location>
        <position position="1"/>
    </location>
</feature>
<evidence type="ECO:0000256" key="6">
    <source>
        <dbReference type="ARBA" id="ARBA00022989"/>
    </source>
</evidence>
<dbReference type="EMBL" id="GECZ01002669">
    <property type="protein sequence ID" value="JAS67100.1"/>
    <property type="molecule type" value="Transcribed_RNA"/>
</dbReference>
<dbReference type="PROSITE" id="PS50192">
    <property type="entry name" value="T_SNARE"/>
    <property type="match status" value="1"/>
</dbReference>
<evidence type="ECO:0000259" key="10">
    <source>
        <dbReference type="PROSITE" id="PS50192"/>
    </source>
</evidence>
<dbReference type="PANTHER" id="PTHR19957:SF83">
    <property type="entry name" value="SYNTAXIN-16"/>
    <property type="match status" value="1"/>
</dbReference>
<keyword evidence="9" id="KW-0472">Membrane</keyword>
<evidence type="ECO:0000256" key="7">
    <source>
        <dbReference type="ARBA" id="ARBA00023034"/>
    </source>
</evidence>
<keyword evidence="3" id="KW-0813">Transport</keyword>
<comment type="subcellular location">
    <subcellularLocation>
        <location evidence="1">Golgi apparatus membrane</location>
        <topology evidence="1">Single-pass type IV membrane protein</topology>
    </subcellularLocation>
</comment>
<dbReference type="CDD" id="cd15845">
    <property type="entry name" value="SNARE_syntaxin16"/>
    <property type="match status" value="1"/>
</dbReference>
<keyword evidence="4" id="KW-0812">Transmembrane</keyword>